<organism evidence="2 3">
    <name type="scientific">Paramarasmius palmivorus</name>
    <dbReference type="NCBI Taxonomy" id="297713"/>
    <lineage>
        <taxon>Eukaryota</taxon>
        <taxon>Fungi</taxon>
        <taxon>Dikarya</taxon>
        <taxon>Basidiomycota</taxon>
        <taxon>Agaricomycotina</taxon>
        <taxon>Agaricomycetes</taxon>
        <taxon>Agaricomycetidae</taxon>
        <taxon>Agaricales</taxon>
        <taxon>Marasmiineae</taxon>
        <taxon>Marasmiaceae</taxon>
        <taxon>Paramarasmius</taxon>
    </lineage>
</organism>
<sequence>MSASQPTGTAQSSSPAAQSDGSSTTSSVWFTMGDVADFERISIVLAGLTPYQFEAMKDLIAKINAFGADTVINQLEVTDLDDWDVPIAEFTTRAQRRVMMADRRRWRCDRCGAINRGCEDCELCGYDSE</sequence>
<gene>
    <name evidence="2" type="ORF">VNI00_016642</name>
</gene>
<feature type="region of interest" description="Disordered" evidence="1">
    <location>
        <begin position="1"/>
        <end position="26"/>
    </location>
</feature>
<evidence type="ECO:0008006" key="4">
    <source>
        <dbReference type="Google" id="ProtNLM"/>
    </source>
</evidence>
<keyword evidence="3" id="KW-1185">Reference proteome</keyword>
<reference evidence="2 3" key="1">
    <citation type="submission" date="2024-01" db="EMBL/GenBank/DDBJ databases">
        <title>A draft genome for a cacao thread blight-causing isolate of Paramarasmius palmivorus.</title>
        <authorList>
            <person name="Baruah I.K."/>
            <person name="Bukari Y."/>
            <person name="Amoako-Attah I."/>
            <person name="Meinhardt L.W."/>
            <person name="Bailey B.A."/>
            <person name="Cohen S.P."/>
        </authorList>
    </citation>
    <scope>NUCLEOTIDE SEQUENCE [LARGE SCALE GENOMIC DNA]</scope>
    <source>
        <strain evidence="2 3">GH-12</strain>
    </source>
</reference>
<comment type="caution">
    <text evidence="2">The sequence shown here is derived from an EMBL/GenBank/DDBJ whole genome shotgun (WGS) entry which is preliminary data.</text>
</comment>
<feature type="compositionally biased region" description="Low complexity" evidence="1">
    <location>
        <begin position="1"/>
        <end position="24"/>
    </location>
</feature>
<name>A0AAW0BB24_9AGAR</name>
<evidence type="ECO:0000313" key="3">
    <source>
        <dbReference type="Proteomes" id="UP001383192"/>
    </source>
</evidence>
<dbReference type="Proteomes" id="UP001383192">
    <property type="component" value="Unassembled WGS sequence"/>
</dbReference>
<evidence type="ECO:0000313" key="2">
    <source>
        <dbReference type="EMBL" id="KAK7023603.1"/>
    </source>
</evidence>
<accession>A0AAW0BB24</accession>
<dbReference type="EMBL" id="JAYKXP010000134">
    <property type="protein sequence ID" value="KAK7023603.1"/>
    <property type="molecule type" value="Genomic_DNA"/>
</dbReference>
<dbReference type="AlphaFoldDB" id="A0AAW0BB24"/>
<protein>
    <recommendedName>
        <fullName evidence="4">RanBP2-type domain-containing protein</fullName>
    </recommendedName>
</protein>
<evidence type="ECO:0000256" key="1">
    <source>
        <dbReference type="SAM" id="MobiDB-lite"/>
    </source>
</evidence>
<proteinExistence type="predicted"/>